<dbReference type="InterPro" id="IPR021315">
    <property type="entry name" value="Gap/Sap"/>
</dbReference>
<evidence type="ECO:0000256" key="1">
    <source>
        <dbReference type="SAM" id="Phobius"/>
    </source>
</evidence>
<feature type="transmembrane region" description="Helical" evidence="1">
    <location>
        <begin position="145"/>
        <end position="165"/>
    </location>
</feature>
<feature type="transmembrane region" description="Helical" evidence="1">
    <location>
        <begin position="185"/>
        <end position="209"/>
    </location>
</feature>
<dbReference type="Pfam" id="PF11139">
    <property type="entry name" value="SfLAP"/>
    <property type="match status" value="1"/>
</dbReference>
<feature type="transmembrane region" description="Helical" evidence="1">
    <location>
        <begin position="32"/>
        <end position="57"/>
    </location>
</feature>
<keyword evidence="1" id="KW-0472">Membrane</keyword>
<dbReference type="Proteomes" id="UP000092086">
    <property type="component" value="Unassembled WGS sequence"/>
</dbReference>
<comment type="caution">
    <text evidence="2">The sequence shown here is derived from an EMBL/GenBank/DDBJ whole genome shotgun (WGS) entry which is preliminary data.</text>
</comment>
<proteinExistence type="predicted"/>
<protein>
    <recommendedName>
        <fullName evidence="4">GAP family protein</fullName>
    </recommendedName>
</protein>
<gene>
    <name evidence="2" type="ORF">A5672_24805</name>
</gene>
<reference evidence="2 3" key="1">
    <citation type="submission" date="2016-06" db="EMBL/GenBank/DDBJ databases">
        <authorList>
            <person name="Sutton G."/>
            <person name="Brinkac L."/>
            <person name="Sanka R."/>
            <person name="Adams M."/>
            <person name="Lau E."/>
            <person name="Sam S."/>
            <person name="Sreng N."/>
            <person name="Him V."/>
            <person name="Kerleguer A."/>
            <person name="Cheng S."/>
        </authorList>
    </citation>
    <scope>NUCLEOTIDE SEQUENCE [LARGE SCALE GENOMIC DNA]</scope>
    <source>
        <strain evidence="2 3">E2978</strain>
    </source>
</reference>
<evidence type="ECO:0000313" key="3">
    <source>
        <dbReference type="Proteomes" id="UP000092086"/>
    </source>
</evidence>
<dbReference type="EMBL" id="LZIT01000240">
    <property type="protein sequence ID" value="OBG33195.1"/>
    <property type="molecule type" value="Genomic_DNA"/>
</dbReference>
<organism evidence="2 3">
    <name type="scientific">Mycobacterium alsense</name>
    <dbReference type="NCBI Taxonomy" id="324058"/>
    <lineage>
        <taxon>Bacteria</taxon>
        <taxon>Bacillati</taxon>
        <taxon>Actinomycetota</taxon>
        <taxon>Actinomycetes</taxon>
        <taxon>Mycobacteriales</taxon>
        <taxon>Mycobacteriaceae</taxon>
        <taxon>Mycobacterium</taxon>
    </lineage>
</organism>
<evidence type="ECO:0000313" key="2">
    <source>
        <dbReference type="EMBL" id="OBG33195.1"/>
    </source>
</evidence>
<feature type="transmembrane region" description="Helical" evidence="1">
    <location>
        <begin position="230"/>
        <end position="249"/>
    </location>
</feature>
<keyword evidence="1" id="KW-1133">Transmembrane helix</keyword>
<sequence length="251" mass="26422">MWMYVVCLGIGMLFDPVRIGIAAVLMSRRQAIAGLLAFWVGGMIAGVAVGIAVLVLLHDIALVAIEAAAATINDVRSAVIILAGPRLQITIGVLALVGLAILLARERARMRAPVTVGGGGASDGSREPRESALAMRLSTTIHGMLESGFVWPAFVLGLLSTFPPIEGPMALTFIMGSRAAAGTQFSAFILFTLLVLVFIEVPLISYLAAPHKTQAAMLQMNSWITAHRRQIIATLLAVTGVVSLVQGIICL</sequence>
<dbReference type="AlphaFoldDB" id="A0ABD6NX04"/>
<dbReference type="RefSeq" id="WP_068212527.1">
    <property type="nucleotide sequence ID" value="NZ_LZIT01000240.1"/>
</dbReference>
<name>A0ABD6NX04_9MYCO</name>
<feature type="transmembrane region" description="Helical" evidence="1">
    <location>
        <begin position="6"/>
        <end position="25"/>
    </location>
</feature>
<keyword evidence="1" id="KW-0812">Transmembrane</keyword>
<feature type="transmembrane region" description="Helical" evidence="1">
    <location>
        <begin position="77"/>
        <end position="103"/>
    </location>
</feature>
<evidence type="ECO:0008006" key="4">
    <source>
        <dbReference type="Google" id="ProtNLM"/>
    </source>
</evidence>
<accession>A0ABD6NX04</accession>